<dbReference type="Pfam" id="PF14398">
    <property type="entry name" value="ATPgrasp_YheCD"/>
    <property type="match status" value="1"/>
</dbReference>
<proteinExistence type="predicted"/>
<feature type="domain" description="Glycosyl transferase family 1" evidence="1">
    <location>
        <begin position="544"/>
        <end position="718"/>
    </location>
</feature>
<evidence type="ECO:0000259" key="1">
    <source>
        <dbReference type="Pfam" id="PF00534"/>
    </source>
</evidence>
<dbReference type="InterPro" id="IPR028098">
    <property type="entry name" value="Glyco_trans_4-like_N"/>
</dbReference>
<gene>
    <name evidence="3" type="ORF">JQC72_07940</name>
</gene>
<dbReference type="Gene3D" id="3.40.50.2000">
    <property type="entry name" value="Glycogen Phosphorylase B"/>
    <property type="match status" value="2"/>
</dbReference>
<dbReference type="InterPro" id="IPR001296">
    <property type="entry name" value="Glyco_trans_1"/>
</dbReference>
<reference evidence="3" key="1">
    <citation type="journal article" date="2024" name="Int. J. Syst. Evol. Microbiol.">
        <title>Polycladomyces zharkentensis sp. nov., a novel thermophilic cellulose- and starch-degrading member of the Bacillota from a geothermal aquifer in Kazakhstan.</title>
        <authorList>
            <person name="Mashzhan A."/>
            <person name="Kistaubayeva A."/>
            <person name="Javier-Lopez R."/>
            <person name="Bissenova U."/>
            <person name="Bissenbay A."/>
            <person name="Birkeland N.K."/>
        </authorList>
    </citation>
    <scope>NUCLEOTIDE SEQUENCE</scope>
    <source>
        <strain evidence="3">ZKZ2T</strain>
    </source>
</reference>
<dbReference type="EMBL" id="JAFHAP010000008">
    <property type="protein sequence ID" value="MBN2909456.1"/>
    <property type="molecule type" value="Genomic_DNA"/>
</dbReference>
<comment type="caution">
    <text evidence="3">The sequence shown here is derived from an EMBL/GenBank/DDBJ whole genome shotgun (WGS) entry which is preliminary data.</text>
</comment>
<sequence length="748" mass="85580">MTYDVGILVNRYIFRQCLLGKSPYESFALYDRFARREGLRAVFFSLEDIAFDDLSVRAHIWKGPGNYQIRRIPLPTVIHNRVRPTSREAQGRLFRLRTLPFTQLFNANNRMNKWFMYDCLKHDSELVQHLPETARLTPETAISFLKKHGSVYIKPTNKSLGIGLVRLDPLRDEEIWVASTPYRFRRTLYSIPELKAFISRLGRKGETIVQQPVSLSRIGERPIDLRVAVQRDRQGKWQVSGIVARVGPEHGIATNVAVGGRAVPLKSVYSQFEGLCPLPRLKEQIERIVLQAAERLSEKIPGMADLGFDVGVDQKGHLWIIEVNGRDLRITFRQAQEWGQWHETFAKPMEYAGWLLRQQPHIQPPKPTVAWLTPGSLPVTPDGGGSVETCVREILPHLAETHQVYLIGKNIQTEHALCVPCRADHSQCYLKEAIGHLRRLRPQLIHIDNRPAYVRQVRSACPDARITLYLHSETYATPPMMDKNSLRKSIRLADRVMTNSRFMAQWLYRLFPRMADKVTVVPLGVNLERFPPIGDPDVLRQRIELRKTMGLEEKKVILYVGRVIEQKGLAFLLRALPIIRQKHPDTALVIVGSSRYGRHVETPYAKEIQEQIRSLKEDVHWIPHVPHTEVPRYYQMADVLVTPSIGPEAFCLVNVEGMATGLPVVSVKTGGISEVVEDGVSGILVTKNYLAKRLARACIDLFDHPHKMEQLSQAARKRVEDHYRWELVAERFQTVFQQLMQTTIDATG</sequence>
<dbReference type="InterPro" id="IPR026838">
    <property type="entry name" value="YheC/D"/>
</dbReference>
<dbReference type="SUPFAM" id="SSF56059">
    <property type="entry name" value="Glutathione synthetase ATP-binding domain-like"/>
    <property type="match status" value="1"/>
</dbReference>
<dbReference type="Pfam" id="PF13439">
    <property type="entry name" value="Glyco_transf_4"/>
    <property type="match status" value="1"/>
</dbReference>
<evidence type="ECO:0000313" key="4">
    <source>
        <dbReference type="Proteomes" id="UP001177120"/>
    </source>
</evidence>
<dbReference type="Pfam" id="PF00534">
    <property type="entry name" value="Glycos_transf_1"/>
    <property type="match status" value="1"/>
</dbReference>
<organism evidence="3 4">
    <name type="scientific">Polycladomyces zharkentensis</name>
    <dbReference type="NCBI Taxonomy" id="2807616"/>
    <lineage>
        <taxon>Bacteria</taxon>
        <taxon>Bacillati</taxon>
        <taxon>Bacillota</taxon>
        <taxon>Bacilli</taxon>
        <taxon>Bacillales</taxon>
        <taxon>Thermoactinomycetaceae</taxon>
        <taxon>Polycladomyces</taxon>
    </lineage>
</organism>
<keyword evidence="4" id="KW-1185">Reference proteome</keyword>
<dbReference type="RefSeq" id="WP_205494578.1">
    <property type="nucleotide sequence ID" value="NZ_JAFHAP010000008.1"/>
</dbReference>
<evidence type="ECO:0000313" key="3">
    <source>
        <dbReference type="EMBL" id="MBN2909456.1"/>
    </source>
</evidence>
<dbReference type="Proteomes" id="UP001177120">
    <property type="component" value="Unassembled WGS sequence"/>
</dbReference>
<dbReference type="CDD" id="cd03801">
    <property type="entry name" value="GT4_PimA-like"/>
    <property type="match status" value="1"/>
</dbReference>
<name>A0ABS2WJ25_9BACL</name>
<dbReference type="InterPro" id="IPR050194">
    <property type="entry name" value="Glycosyltransferase_grp1"/>
</dbReference>
<accession>A0ABS2WJ25</accession>
<evidence type="ECO:0000259" key="2">
    <source>
        <dbReference type="Pfam" id="PF13439"/>
    </source>
</evidence>
<feature type="domain" description="Glycosyltransferase subfamily 4-like N-terminal" evidence="2">
    <location>
        <begin position="387"/>
        <end position="529"/>
    </location>
</feature>
<dbReference type="PANTHER" id="PTHR45947:SF3">
    <property type="entry name" value="SULFOQUINOVOSYL TRANSFERASE SQD2"/>
    <property type="match status" value="1"/>
</dbReference>
<dbReference type="Gene3D" id="3.30.470.20">
    <property type="entry name" value="ATP-grasp fold, B domain"/>
    <property type="match status" value="1"/>
</dbReference>
<dbReference type="SUPFAM" id="SSF53756">
    <property type="entry name" value="UDP-Glycosyltransferase/glycogen phosphorylase"/>
    <property type="match status" value="1"/>
</dbReference>
<protein>
    <submittedName>
        <fullName evidence="3">YheC/YheD family protein</fullName>
    </submittedName>
</protein>
<dbReference type="PANTHER" id="PTHR45947">
    <property type="entry name" value="SULFOQUINOVOSYL TRANSFERASE SQD2"/>
    <property type="match status" value="1"/>
</dbReference>